<dbReference type="OrthoDB" id="3387628at2"/>
<protein>
    <recommendedName>
        <fullName evidence="1">ESAT-6-like protein</fullName>
    </recommendedName>
</protein>
<dbReference type="STRING" id="1538463.B0T36_00930"/>
<evidence type="ECO:0000313" key="2">
    <source>
        <dbReference type="EMBL" id="ONM50563.1"/>
    </source>
</evidence>
<dbReference type="InterPro" id="IPR010310">
    <property type="entry name" value="T7SS_ESAT-6-like"/>
</dbReference>
<dbReference type="SUPFAM" id="SSF140453">
    <property type="entry name" value="EsxAB dimer-like"/>
    <property type="match status" value="1"/>
</dbReference>
<keyword evidence="3" id="KW-1185">Reference proteome</keyword>
<comment type="similarity">
    <text evidence="1">Belongs to the WXG100 family.</text>
</comment>
<dbReference type="RefSeq" id="WP_077114503.1">
    <property type="nucleotide sequence ID" value="NZ_LOKT01000001.1"/>
</dbReference>
<organism evidence="2 3">
    <name type="scientific">Nocardia donostiensis</name>
    <dbReference type="NCBI Taxonomy" id="1538463"/>
    <lineage>
        <taxon>Bacteria</taxon>
        <taxon>Bacillati</taxon>
        <taxon>Actinomycetota</taxon>
        <taxon>Actinomycetes</taxon>
        <taxon>Mycobacteriales</taxon>
        <taxon>Nocardiaceae</taxon>
        <taxon>Nocardia</taxon>
    </lineage>
</organism>
<dbReference type="Pfam" id="PF06013">
    <property type="entry name" value="WXG100"/>
    <property type="match status" value="1"/>
</dbReference>
<evidence type="ECO:0000313" key="3">
    <source>
        <dbReference type="Proteomes" id="UP000188836"/>
    </source>
</evidence>
<proteinExistence type="inferred from homology"/>
<accession>A0A1V2TM62</accession>
<dbReference type="AlphaFoldDB" id="A0A1V2TM62"/>
<dbReference type="EMBL" id="MUMY01000001">
    <property type="protein sequence ID" value="ONM50563.1"/>
    <property type="molecule type" value="Genomic_DNA"/>
</dbReference>
<gene>
    <name evidence="2" type="ORF">B0T46_01240</name>
</gene>
<reference evidence="2 3" key="1">
    <citation type="journal article" date="2016" name="Antonie Van Leeuwenhoek">
        <title>Nocardia donostiensis sp. nov., isolated from human respiratory specimens.</title>
        <authorList>
            <person name="Ercibengoa M."/>
            <person name="Bell M."/>
            <person name="Marimon J.M."/>
            <person name="Humrighouse B."/>
            <person name="Klenk H.P."/>
            <person name="Potter G."/>
            <person name="Perez-Trallero E."/>
        </authorList>
    </citation>
    <scope>NUCLEOTIDE SEQUENCE [LARGE SCALE GENOMIC DNA]</scope>
    <source>
        <strain evidence="2 3">X1655</strain>
    </source>
</reference>
<dbReference type="Proteomes" id="UP000188836">
    <property type="component" value="Unassembled WGS sequence"/>
</dbReference>
<name>A0A1V2TM62_9NOCA</name>
<dbReference type="Gene3D" id="1.10.287.1060">
    <property type="entry name" value="ESAT-6-like"/>
    <property type="match status" value="1"/>
</dbReference>
<dbReference type="InterPro" id="IPR036689">
    <property type="entry name" value="ESAT-6-like_sf"/>
</dbReference>
<dbReference type="NCBIfam" id="TIGR03930">
    <property type="entry name" value="WXG100_ESAT6"/>
    <property type="match status" value="1"/>
</dbReference>
<sequence>MSVKYSEGQLIQLAGDIRTSKSRLVESHDELAGYVNQLVATWEGGAQEAYRAKQAKWDSAHNDLLTILENIAKVVEDGAINMSTTDKKNAQAWL</sequence>
<evidence type="ECO:0000256" key="1">
    <source>
        <dbReference type="RuleBase" id="RU362001"/>
    </source>
</evidence>
<comment type="caution">
    <text evidence="2">The sequence shown here is derived from an EMBL/GenBank/DDBJ whole genome shotgun (WGS) entry which is preliminary data.</text>
</comment>